<dbReference type="InterPro" id="IPR054196">
    <property type="entry name" value="DUF6901"/>
</dbReference>
<keyword evidence="2" id="KW-1185">Reference proteome</keyword>
<reference evidence="2" key="2">
    <citation type="submission" date="2019-01" db="EMBL/GenBank/DDBJ databases">
        <title>Genome sequence of Desulfonema ishimotonii strain Tokyo 01.</title>
        <authorList>
            <person name="Fukui M."/>
        </authorList>
    </citation>
    <scope>NUCLEOTIDE SEQUENCE [LARGE SCALE GENOMIC DNA]</scope>
    <source>
        <strain evidence="2">Tokyo 01</strain>
    </source>
</reference>
<name>A0A401FTR2_9BACT</name>
<evidence type="ECO:0000313" key="1">
    <source>
        <dbReference type="EMBL" id="GBC60345.1"/>
    </source>
</evidence>
<gene>
    <name evidence="1" type="ORF">DENIS_1296</name>
</gene>
<organism evidence="1 2">
    <name type="scientific">Desulfonema ishimotonii</name>
    <dbReference type="NCBI Taxonomy" id="45657"/>
    <lineage>
        <taxon>Bacteria</taxon>
        <taxon>Pseudomonadati</taxon>
        <taxon>Thermodesulfobacteriota</taxon>
        <taxon>Desulfobacteria</taxon>
        <taxon>Desulfobacterales</taxon>
        <taxon>Desulfococcaceae</taxon>
        <taxon>Desulfonema</taxon>
    </lineage>
</organism>
<accession>A0A401FTR2</accession>
<dbReference type="Pfam" id="PF21842">
    <property type="entry name" value="DUF6901"/>
    <property type="match status" value="1"/>
</dbReference>
<reference evidence="2" key="1">
    <citation type="submission" date="2017-11" db="EMBL/GenBank/DDBJ databases">
        <authorList>
            <person name="Watanabe M."/>
            <person name="Kojima H."/>
        </authorList>
    </citation>
    <scope>NUCLEOTIDE SEQUENCE [LARGE SCALE GENOMIC DNA]</scope>
    <source>
        <strain evidence="2">Tokyo 01</strain>
    </source>
</reference>
<dbReference type="AlphaFoldDB" id="A0A401FTR2"/>
<proteinExistence type="predicted"/>
<sequence>MKPLSILYRFTLSNGLQEDFDLHIDPKHLTLMRPKMEMPPAWCRLDFHQCPNCPRAEDNHPFCDVSLNLVDIVKRFERLVSYDELFVEVITEERIYYKKTSAQRGISSLMGLTIAASDCPLTDFFKPMARFHLPFASSEETIWRATSSYMLSQYFLRRKGRDVDFELRHLNRVYSDIQKLNLAIVKRLRAACEKDSAVNAVIILDAFAKSLPPVIEKSLEKLRYIFDPVLRHY</sequence>
<comment type="caution">
    <text evidence="1">The sequence shown here is derived from an EMBL/GenBank/DDBJ whole genome shotgun (WGS) entry which is preliminary data.</text>
</comment>
<evidence type="ECO:0000313" key="2">
    <source>
        <dbReference type="Proteomes" id="UP000288096"/>
    </source>
</evidence>
<dbReference type="EMBL" id="BEXT01000001">
    <property type="protein sequence ID" value="GBC60345.1"/>
    <property type="molecule type" value="Genomic_DNA"/>
</dbReference>
<dbReference type="RefSeq" id="WP_124327775.1">
    <property type="nucleotide sequence ID" value="NZ_BEXT01000001.1"/>
</dbReference>
<dbReference type="OrthoDB" id="9813686at2"/>
<dbReference type="Proteomes" id="UP000288096">
    <property type="component" value="Unassembled WGS sequence"/>
</dbReference>
<protein>
    <submittedName>
        <fullName evidence="1">Uncharacterized protein</fullName>
    </submittedName>
</protein>